<protein>
    <submittedName>
        <fullName evidence="2">Unnamed protein product</fullName>
    </submittedName>
</protein>
<dbReference type="EMBL" id="BSYA01000013">
    <property type="protein sequence ID" value="GMG24690.1"/>
    <property type="molecule type" value="Genomic_DNA"/>
</dbReference>
<proteinExistence type="predicted"/>
<feature type="compositionally biased region" description="Basic and acidic residues" evidence="1">
    <location>
        <begin position="46"/>
        <end position="58"/>
    </location>
</feature>
<evidence type="ECO:0000313" key="2">
    <source>
        <dbReference type="EMBL" id="GMG24690.1"/>
    </source>
</evidence>
<organism evidence="2 3">
    <name type="scientific">Aspergillus oryzae</name>
    <name type="common">Yellow koji mold</name>
    <dbReference type="NCBI Taxonomy" id="5062"/>
    <lineage>
        <taxon>Eukaryota</taxon>
        <taxon>Fungi</taxon>
        <taxon>Dikarya</taxon>
        <taxon>Ascomycota</taxon>
        <taxon>Pezizomycotina</taxon>
        <taxon>Eurotiomycetes</taxon>
        <taxon>Eurotiomycetidae</taxon>
        <taxon>Eurotiales</taxon>
        <taxon>Aspergillaceae</taxon>
        <taxon>Aspergillus</taxon>
        <taxon>Aspergillus subgen. Circumdati</taxon>
    </lineage>
</organism>
<dbReference type="Proteomes" id="UP001165205">
    <property type="component" value="Unassembled WGS sequence"/>
</dbReference>
<comment type="caution">
    <text evidence="2">The sequence shown here is derived from an EMBL/GenBank/DDBJ whole genome shotgun (WGS) entry which is preliminary data.</text>
</comment>
<feature type="compositionally biased region" description="Low complexity" evidence="1">
    <location>
        <begin position="59"/>
        <end position="76"/>
    </location>
</feature>
<dbReference type="AlphaFoldDB" id="A0AAN4Y9L5"/>
<reference evidence="2" key="1">
    <citation type="submission" date="2023-04" db="EMBL/GenBank/DDBJ databases">
        <title>Aspergillus oryzae NBRC 4228.</title>
        <authorList>
            <person name="Ichikawa N."/>
            <person name="Sato H."/>
            <person name="Tonouchi N."/>
        </authorList>
    </citation>
    <scope>NUCLEOTIDE SEQUENCE</scope>
    <source>
        <strain evidence="2">NBRC 4228</strain>
    </source>
</reference>
<accession>A0AAN4Y9L5</accession>
<sequence length="172" mass="18819">MPVNAVQNISRPAADRFAENYNLPSCEARKAMITPAASVPTPSATSRKDRVQTNDDAKSTSSLLSTSTSSSQEGTSSMVVKKNLLQRIAMNSSYLGRRVLNWVVEVPMGVTLLFSQFTHNVPRCYNDRTVRELPEVTGVRSGFVAAGKVIASRESICGRIELIMLIDLGIWI</sequence>
<evidence type="ECO:0000256" key="1">
    <source>
        <dbReference type="SAM" id="MobiDB-lite"/>
    </source>
</evidence>
<feature type="region of interest" description="Disordered" evidence="1">
    <location>
        <begin position="34"/>
        <end position="76"/>
    </location>
</feature>
<evidence type="ECO:0000313" key="3">
    <source>
        <dbReference type="Proteomes" id="UP001165205"/>
    </source>
</evidence>
<gene>
    <name evidence="2" type="ORF">Aory04_000188200</name>
</gene>
<name>A0AAN4Y9L5_ASPOZ</name>